<evidence type="ECO:0000259" key="2">
    <source>
        <dbReference type="Pfam" id="PF01106"/>
    </source>
</evidence>
<dbReference type="GO" id="GO:0005506">
    <property type="term" value="F:iron ion binding"/>
    <property type="evidence" value="ECO:0007669"/>
    <property type="project" value="InterPro"/>
</dbReference>
<sequence length="74" mass="8284">MEEKIREAIGQIRPFLQRDGGDIEFVELTEDNTVRVRLQGHCAGCPGAQMTIKGVVERILKESYPEIKGVEAVQ</sequence>
<evidence type="ECO:0000256" key="1">
    <source>
        <dbReference type="ARBA" id="ARBA00049958"/>
    </source>
</evidence>
<comment type="function">
    <text evidence="1">May be involved in the formation or repair of [Fe-S] clusters present in iron-sulfur proteins.</text>
</comment>
<dbReference type="AlphaFoldDB" id="A0A9D1I5G8"/>
<evidence type="ECO:0000313" key="4">
    <source>
        <dbReference type="Proteomes" id="UP000824091"/>
    </source>
</evidence>
<evidence type="ECO:0000313" key="3">
    <source>
        <dbReference type="EMBL" id="HIU28277.1"/>
    </source>
</evidence>
<dbReference type="GO" id="GO:0051536">
    <property type="term" value="F:iron-sulfur cluster binding"/>
    <property type="evidence" value="ECO:0007669"/>
    <property type="project" value="InterPro"/>
</dbReference>
<dbReference type="Gene3D" id="3.30.300.130">
    <property type="entry name" value="Fe-S cluster assembly (FSCA)"/>
    <property type="match status" value="1"/>
</dbReference>
<protein>
    <submittedName>
        <fullName evidence="3">NifU family protein</fullName>
    </submittedName>
</protein>
<dbReference type="PANTHER" id="PTHR11178">
    <property type="entry name" value="IRON-SULFUR CLUSTER SCAFFOLD PROTEIN NFU-RELATED"/>
    <property type="match status" value="1"/>
</dbReference>
<gene>
    <name evidence="3" type="ORF">IAD16_07860</name>
</gene>
<dbReference type="EMBL" id="DVMO01000116">
    <property type="protein sequence ID" value="HIU28277.1"/>
    <property type="molecule type" value="Genomic_DNA"/>
</dbReference>
<dbReference type="SUPFAM" id="SSF117916">
    <property type="entry name" value="Fe-S cluster assembly (FSCA) domain-like"/>
    <property type="match status" value="1"/>
</dbReference>
<reference evidence="3" key="2">
    <citation type="journal article" date="2021" name="PeerJ">
        <title>Extensive microbial diversity within the chicken gut microbiome revealed by metagenomics and culture.</title>
        <authorList>
            <person name="Gilroy R."/>
            <person name="Ravi A."/>
            <person name="Getino M."/>
            <person name="Pursley I."/>
            <person name="Horton D.L."/>
            <person name="Alikhan N.F."/>
            <person name="Baker D."/>
            <person name="Gharbi K."/>
            <person name="Hall N."/>
            <person name="Watson M."/>
            <person name="Adriaenssens E.M."/>
            <person name="Foster-Nyarko E."/>
            <person name="Jarju S."/>
            <person name="Secka A."/>
            <person name="Antonio M."/>
            <person name="Oren A."/>
            <person name="Chaudhuri R.R."/>
            <person name="La Ragione R."/>
            <person name="Hildebrand F."/>
            <person name="Pallen M.J."/>
        </authorList>
    </citation>
    <scope>NUCLEOTIDE SEQUENCE</scope>
    <source>
        <strain evidence="3">11300</strain>
    </source>
</reference>
<comment type="caution">
    <text evidence="3">The sequence shown here is derived from an EMBL/GenBank/DDBJ whole genome shotgun (WGS) entry which is preliminary data.</text>
</comment>
<dbReference type="GO" id="GO:0016226">
    <property type="term" value="P:iron-sulfur cluster assembly"/>
    <property type="evidence" value="ECO:0007669"/>
    <property type="project" value="InterPro"/>
</dbReference>
<name>A0A9D1I5G8_9FIRM</name>
<reference evidence="3" key="1">
    <citation type="submission" date="2020-10" db="EMBL/GenBank/DDBJ databases">
        <authorList>
            <person name="Gilroy R."/>
        </authorList>
    </citation>
    <scope>NUCLEOTIDE SEQUENCE</scope>
    <source>
        <strain evidence="3">11300</strain>
    </source>
</reference>
<proteinExistence type="predicted"/>
<dbReference type="InterPro" id="IPR034904">
    <property type="entry name" value="FSCA_dom_sf"/>
</dbReference>
<dbReference type="Proteomes" id="UP000824091">
    <property type="component" value="Unassembled WGS sequence"/>
</dbReference>
<accession>A0A9D1I5G8</accession>
<dbReference type="Pfam" id="PF01106">
    <property type="entry name" value="NifU"/>
    <property type="match status" value="1"/>
</dbReference>
<dbReference type="InterPro" id="IPR001075">
    <property type="entry name" value="NIF_FeS_clus_asmbl_NifU_C"/>
</dbReference>
<feature type="domain" description="NIF system FeS cluster assembly NifU C-terminal" evidence="2">
    <location>
        <begin position="5"/>
        <end position="71"/>
    </location>
</feature>
<organism evidence="3 4">
    <name type="scientific">Candidatus Fimisoma avicola</name>
    <dbReference type="NCBI Taxonomy" id="2840826"/>
    <lineage>
        <taxon>Bacteria</taxon>
        <taxon>Bacillati</taxon>
        <taxon>Bacillota</taxon>
        <taxon>Clostridia</taxon>
        <taxon>Eubacteriales</taxon>
        <taxon>Candidatus Fimisoma</taxon>
    </lineage>
</organism>